<evidence type="ECO:0000259" key="2">
    <source>
        <dbReference type="Pfam" id="PF07859"/>
    </source>
</evidence>
<keyword evidence="1" id="KW-0378">Hydrolase</keyword>
<dbReference type="InterPro" id="IPR050300">
    <property type="entry name" value="GDXG_lipolytic_enzyme"/>
</dbReference>
<accession>A0A370FPP9</accession>
<evidence type="ECO:0000313" key="3">
    <source>
        <dbReference type="EMBL" id="RDI28841.1"/>
    </source>
</evidence>
<dbReference type="InterPro" id="IPR013094">
    <property type="entry name" value="AB_hydrolase_3"/>
</dbReference>
<evidence type="ECO:0000313" key="4">
    <source>
        <dbReference type="Proteomes" id="UP000255265"/>
    </source>
</evidence>
<protein>
    <submittedName>
        <fullName evidence="3">Arylformamidase</fullName>
    </submittedName>
</protein>
<evidence type="ECO:0000256" key="1">
    <source>
        <dbReference type="ARBA" id="ARBA00022801"/>
    </source>
</evidence>
<dbReference type="PANTHER" id="PTHR48081">
    <property type="entry name" value="AB HYDROLASE SUPERFAMILY PROTEIN C4A8.06C"/>
    <property type="match status" value="1"/>
</dbReference>
<dbReference type="RefSeq" id="WP_211322543.1">
    <property type="nucleotide sequence ID" value="NZ_QQAV01000001.1"/>
</dbReference>
<organism evidence="3 4">
    <name type="scientific">Pseudacidovorax intermedius</name>
    <dbReference type="NCBI Taxonomy" id="433924"/>
    <lineage>
        <taxon>Bacteria</taxon>
        <taxon>Pseudomonadati</taxon>
        <taxon>Pseudomonadota</taxon>
        <taxon>Betaproteobacteria</taxon>
        <taxon>Burkholderiales</taxon>
        <taxon>Comamonadaceae</taxon>
        <taxon>Pseudacidovorax</taxon>
    </lineage>
</organism>
<keyword evidence="4" id="KW-1185">Reference proteome</keyword>
<comment type="caution">
    <text evidence="3">The sequence shown here is derived from an EMBL/GenBank/DDBJ whole genome shotgun (WGS) entry which is preliminary data.</text>
</comment>
<dbReference type="SUPFAM" id="SSF53474">
    <property type="entry name" value="alpha/beta-Hydrolases"/>
    <property type="match status" value="1"/>
</dbReference>
<feature type="domain" description="Alpha/beta hydrolase fold-3" evidence="2">
    <location>
        <begin position="81"/>
        <end position="181"/>
    </location>
</feature>
<dbReference type="PANTHER" id="PTHR48081:SF33">
    <property type="entry name" value="KYNURENINE FORMAMIDASE"/>
    <property type="match status" value="1"/>
</dbReference>
<dbReference type="Pfam" id="PF07859">
    <property type="entry name" value="Abhydrolase_3"/>
    <property type="match status" value="1"/>
</dbReference>
<dbReference type="GO" id="GO:0016787">
    <property type="term" value="F:hydrolase activity"/>
    <property type="evidence" value="ECO:0007669"/>
    <property type="project" value="UniProtKB-KW"/>
</dbReference>
<dbReference type="STRING" id="433924.NS331_12610"/>
<gene>
    <name evidence="3" type="ORF">DFR41_101597</name>
</gene>
<reference evidence="3 4" key="1">
    <citation type="submission" date="2018-07" db="EMBL/GenBank/DDBJ databases">
        <title>Genomic Encyclopedia of Type Strains, Phase IV (KMG-IV): sequencing the most valuable type-strain genomes for metagenomic binning, comparative biology and taxonomic classification.</title>
        <authorList>
            <person name="Goeker M."/>
        </authorList>
    </citation>
    <scope>NUCLEOTIDE SEQUENCE [LARGE SCALE GENOMIC DNA]</scope>
    <source>
        <strain evidence="3 4">DSM 21352</strain>
    </source>
</reference>
<name>A0A370FPP9_9BURK</name>
<dbReference type="AlphaFoldDB" id="A0A370FPP9"/>
<proteinExistence type="predicted"/>
<sequence length="278" mass="29913">MNTTASAPSGPALWRGMDRPTLDAAYDSSAVVADFKAITGRWPERSAPWRARPDARLDLPYGDGSRCRIDLFGPADASPLVVFLHGGYWQMRGREQFSFLAEGPLAHGLGFAAVGYTLAPEASMDRIVEECRQALAFLRRETGRPIVLSGWSAGGHLTACLQNEAGVIGGLAISGLYELEPIRLGRLNDKLGMDAAIARRNSPLHHLPAGSPPLVVAWGEAEQPELRQQSLDYAAAREAAGLPTRRLPLAGLHHFDELDTYADPQGAMALALVELARG</sequence>
<dbReference type="Gene3D" id="3.40.50.1820">
    <property type="entry name" value="alpha/beta hydrolase"/>
    <property type="match status" value="1"/>
</dbReference>
<dbReference type="Proteomes" id="UP000255265">
    <property type="component" value="Unassembled WGS sequence"/>
</dbReference>
<dbReference type="EMBL" id="QQAV01000001">
    <property type="protein sequence ID" value="RDI28841.1"/>
    <property type="molecule type" value="Genomic_DNA"/>
</dbReference>
<dbReference type="InterPro" id="IPR029058">
    <property type="entry name" value="AB_hydrolase_fold"/>
</dbReference>